<keyword evidence="2 4" id="KW-0238">DNA-binding</keyword>
<protein>
    <submittedName>
        <fullName evidence="6">TetR family transcriptional regulator</fullName>
    </submittedName>
</protein>
<keyword evidence="3" id="KW-0804">Transcription</keyword>
<dbReference type="InterPro" id="IPR036271">
    <property type="entry name" value="Tet_transcr_reg_TetR-rel_C_sf"/>
</dbReference>
<dbReference type="EMBL" id="AJYK02000001">
    <property type="protein sequence ID" value="OEF30211.1"/>
    <property type="molecule type" value="Genomic_DNA"/>
</dbReference>
<dbReference type="GO" id="GO:0003677">
    <property type="term" value="F:DNA binding"/>
    <property type="evidence" value="ECO:0007669"/>
    <property type="project" value="UniProtKB-UniRule"/>
</dbReference>
<dbReference type="Pfam" id="PF00440">
    <property type="entry name" value="TetR_N"/>
    <property type="match status" value="1"/>
</dbReference>
<dbReference type="PANTHER" id="PTHR47506:SF10">
    <property type="entry name" value="TRANSCRIPTIONAL REGULATORY PROTEIN"/>
    <property type="match status" value="1"/>
</dbReference>
<name>A0A1E5E6Q7_9VIBR</name>
<dbReference type="RefSeq" id="WP_017024840.1">
    <property type="nucleotide sequence ID" value="NZ_AJYK02000001.1"/>
</dbReference>
<proteinExistence type="predicted"/>
<organism evidence="6 7">
    <name type="scientific">Vibrio rumoiensis 1S-45</name>
    <dbReference type="NCBI Taxonomy" id="1188252"/>
    <lineage>
        <taxon>Bacteria</taxon>
        <taxon>Pseudomonadati</taxon>
        <taxon>Pseudomonadota</taxon>
        <taxon>Gammaproteobacteria</taxon>
        <taxon>Vibrionales</taxon>
        <taxon>Vibrionaceae</taxon>
        <taxon>Vibrio</taxon>
    </lineage>
</organism>
<evidence type="ECO:0000313" key="7">
    <source>
        <dbReference type="Proteomes" id="UP000094070"/>
    </source>
</evidence>
<dbReference type="eggNOG" id="COG1309">
    <property type="taxonomic scope" value="Bacteria"/>
</dbReference>
<dbReference type="InterPro" id="IPR009057">
    <property type="entry name" value="Homeodomain-like_sf"/>
</dbReference>
<evidence type="ECO:0000256" key="2">
    <source>
        <dbReference type="ARBA" id="ARBA00023125"/>
    </source>
</evidence>
<accession>A0A1E5E6Q7</accession>
<evidence type="ECO:0000256" key="1">
    <source>
        <dbReference type="ARBA" id="ARBA00023015"/>
    </source>
</evidence>
<feature type="domain" description="HTH tetR-type" evidence="5">
    <location>
        <begin position="6"/>
        <end position="66"/>
    </location>
</feature>
<dbReference type="InterPro" id="IPR011075">
    <property type="entry name" value="TetR_C"/>
</dbReference>
<dbReference type="STRING" id="1188252.A1QC_00070"/>
<dbReference type="PROSITE" id="PS50977">
    <property type="entry name" value="HTH_TETR_2"/>
    <property type="match status" value="1"/>
</dbReference>
<dbReference type="OrthoDB" id="270177at2"/>
<dbReference type="Gene3D" id="1.10.10.60">
    <property type="entry name" value="Homeodomain-like"/>
    <property type="match status" value="1"/>
</dbReference>
<evidence type="ECO:0000259" key="5">
    <source>
        <dbReference type="PROSITE" id="PS50977"/>
    </source>
</evidence>
<reference evidence="6 7" key="1">
    <citation type="journal article" date="2012" name="Science">
        <title>Ecological populations of bacteria act as socially cohesive units of antibiotic production and resistance.</title>
        <authorList>
            <person name="Cordero O.X."/>
            <person name="Wildschutte H."/>
            <person name="Kirkup B."/>
            <person name="Proehl S."/>
            <person name="Ngo L."/>
            <person name="Hussain F."/>
            <person name="Le Roux F."/>
            <person name="Mincer T."/>
            <person name="Polz M.F."/>
        </authorList>
    </citation>
    <scope>NUCLEOTIDE SEQUENCE [LARGE SCALE GENOMIC DNA]</scope>
    <source>
        <strain evidence="6 7">1S-45</strain>
    </source>
</reference>
<feature type="DNA-binding region" description="H-T-H motif" evidence="4">
    <location>
        <begin position="29"/>
        <end position="48"/>
    </location>
</feature>
<dbReference type="Pfam" id="PF16925">
    <property type="entry name" value="TetR_C_13"/>
    <property type="match status" value="1"/>
</dbReference>
<gene>
    <name evidence="6" type="ORF">A1QC_00070</name>
</gene>
<comment type="caution">
    <text evidence="6">The sequence shown here is derived from an EMBL/GenBank/DDBJ whole genome shotgun (WGS) entry which is preliminary data.</text>
</comment>
<evidence type="ECO:0000313" key="6">
    <source>
        <dbReference type="EMBL" id="OEF30211.1"/>
    </source>
</evidence>
<evidence type="ECO:0000256" key="3">
    <source>
        <dbReference type="ARBA" id="ARBA00023163"/>
    </source>
</evidence>
<dbReference type="SUPFAM" id="SSF48498">
    <property type="entry name" value="Tetracyclin repressor-like, C-terminal domain"/>
    <property type="match status" value="1"/>
</dbReference>
<dbReference type="Gene3D" id="1.10.357.10">
    <property type="entry name" value="Tetracycline Repressor, domain 2"/>
    <property type="match status" value="1"/>
</dbReference>
<dbReference type="AlphaFoldDB" id="A0A1E5E6Q7"/>
<dbReference type="InterPro" id="IPR001647">
    <property type="entry name" value="HTH_TetR"/>
</dbReference>
<evidence type="ECO:0000256" key="4">
    <source>
        <dbReference type="PROSITE-ProRule" id="PRU00335"/>
    </source>
</evidence>
<keyword evidence="1" id="KW-0805">Transcription regulation</keyword>
<sequence>MAKSTKYDRDVVIQKATALYWEKGFHGTSMRNLQDVIDMRPGSIYACFGSKEGLFKESLHHYADMTLELLAQCRSQSNSPLQTLKNFIKAAVMDTQSSAPSNMCMLVKTISELTEDNLDLLQQAKQLLGKIERAFTDILQDAQTKGEVAKNQDCQPLARYLQIQIMGLRTYLRANPDNINVDSLINDIFTYGPFQPSEN</sequence>
<dbReference type="Proteomes" id="UP000094070">
    <property type="component" value="Unassembled WGS sequence"/>
</dbReference>
<dbReference type="PANTHER" id="PTHR47506">
    <property type="entry name" value="TRANSCRIPTIONAL REGULATORY PROTEIN"/>
    <property type="match status" value="1"/>
</dbReference>
<keyword evidence="7" id="KW-1185">Reference proteome</keyword>
<dbReference type="SUPFAM" id="SSF46689">
    <property type="entry name" value="Homeodomain-like"/>
    <property type="match status" value="1"/>
</dbReference>